<protein>
    <submittedName>
        <fullName evidence="1">Type III secretion system chaperone</fullName>
    </submittedName>
</protein>
<evidence type="ECO:0000313" key="2">
    <source>
        <dbReference type="Proteomes" id="UP001213721"/>
    </source>
</evidence>
<proteinExistence type="predicted"/>
<dbReference type="CDD" id="cd16364">
    <property type="entry name" value="T3SC_I-like"/>
    <property type="match status" value="1"/>
</dbReference>
<organism evidence="1 2">
    <name type="scientific">Aeromonas allosaccharophila</name>
    <dbReference type="NCBI Taxonomy" id="656"/>
    <lineage>
        <taxon>Bacteria</taxon>
        <taxon>Pseudomonadati</taxon>
        <taxon>Pseudomonadota</taxon>
        <taxon>Gammaproteobacteria</taxon>
        <taxon>Aeromonadales</taxon>
        <taxon>Aeromonadaceae</taxon>
        <taxon>Aeromonas</taxon>
    </lineage>
</organism>
<sequence>MDLNTRLTELARQLDAHQLNQLSADEWLLLTADGLALQITRTDTGTGTGTSIVLACRPDDRELDPRWLPLLLSYNGLLTTTGGMVMGLIGNQRLLIQLPVAIADDDALASVALNFLQLVREWQLRLAQPCSPASAEPHSLTMMSAIKG</sequence>
<dbReference type="Pfam" id="PF05932">
    <property type="entry name" value="CesT"/>
    <property type="match status" value="1"/>
</dbReference>
<dbReference type="AlphaFoldDB" id="A0AAX3NPC5"/>
<dbReference type="SUPFAM" id="SSF69635">
    <property type="entry name" value="Type III secretory system chaperone-like"/>
    <property type="match status" value="1"/>
</dbReference>
<dbReference type="GO" id="GO:0030254">
    <property type="term" value="P:protein secretion by the type III secretion system"/>
    <property type="evidence" value="ECO:0007669"/>
    <property type="project" value="InterPro"/>
</dbReference>
<gene>
    <name evidence="1" type="ORF">PYU98_16325</name>
</gene>
<dbReference type="InterPro" id="IPR010261">
    <property type="entry name" value="Tir_chaperone"/>
</dbReference>
<name>A0AAX3NPC5_9GAMM</name>
<reference evidence="1" key="1">
    <citation type="submission" date="2023-02" db="EMBL/GenBank/DDBJ databases">
        <title>The sequence of Aeromonas allosaccharophila K520.</title>
        <authorList>
            <person name="Luo X."/>
        </authorList>
    </citation>
    <scope>NUCLEOTIDE SEQUENCE</scope>
    <source>
        <strain evidence="1">K520</strain>
    </source>
</reference>
<dbReference type="EMBL" id="CP118988">
    <property type="protein sequence ID" value="WED75486.1"/>
    <property type="molecule type" value="Genomic_DNA"/>
</dbReference>
<accession>A0AAX3NPC5</accession>
<dbReference type="RefSeq" id="WP_275056670.1">
    <property type="nucleotide sequence ID" value="NZ_CP118988.1"/>
</dbReference>
<dbReference type="Gene3D" id="3.30.1460.10">
    <property type="match status" value="1"/>
</dbReference>
<evidence type="ECO:0000313" key="1">
    <source>
        <dbReference type="EMBL" id="WED75486.1"/>
    </source>
</evidence>
<dbReference type="Proteomes" id="UP001213721">
    <property type="component" value="Chromosome"/>
</dbReference>